<accession>A0ABR8EJH4</accession>
<dbReference type="SMART" id="SM00028">
    <property type="entry name" value="TPR"/>
    <property type="match status" value="4"/>
</dbReference>
<keyword evidence="2 3" id="KW-0802">TPR repeat</keyword>
<dbReference type="InterPro" id="IPR050498">
    <property type="entry name" value="Ycf3"/>
</dbReference>
<evidence type="ECO:0000256" key="1">
    <source>
        <dbReference type="ARBA" id="ARBA00022737"/>
    </source>
</evidence>
<dbReference type="Pfam" id="PF13414">
    <property type="entry name" value="TPR_11"/>
    <property type="match status" value="1"/>
</dbReference>
<keyword evidence="1" id="KW-0677">Repeat</keyword>
<dbReference type="SUPFAM" id="SSF48452">
    <property type="entry name" value="TPR-like"/>
    <property type="match status" value="1"/>
</dbReference>
<sequence>MMRFQRPPEPDDFDAKVRQPGNAWLAGNIHLKKISFKNHTYWTKCINQLADGFNGFCAYACIQPFSGVVDHYLSKTKHPNQAYEWSNYRYASDKLNQYKSDLEQDQILDPFEVEDDWFEILLPSLQLVGTEAIPAHELERAKTTLDKLHLINGEWIIKTRARHYKQYNEGKLSIQGLEQENPLIARAVKRSQDYYQKGNEFYNCEDYQSAIQNYNQAIRINAVYAEAYLGRGKAYYQLRDDRKALNDYDEAIQQNPEQIETFFWRGLIHYQSQNYHEAIEDFTQIIKQDANKGEAYYFRGSAYKKVGKPKLGNQDIKKAAELLPVENI</sequence>
<dbReference type="Proteomes" id="UP000641954">
    <property type="component" value="Unassembled WGS sequence"/>
</dbReference>
<dbReference type="InterPro" id="IPR013105">
    <property type="entry name" value="TPR_2"/>
</dbReference>
<keyword evidence="5" id="KW-1185">Reference proteome</keyword>
<dbReference type="EMBL" id="JACJSK010000045">
    <property type="protein sequence ID" value="MBD2546730.1"/>
    <property type="molecule type" value="Genomic_DNA"/>
</dbReference>
<proteinExistence type="predicted"/>
<dbReference type="PROSITE" id="PS50293">
    <property type="entry name" value="TPR_REGION"/>
    <property type="match status" value="1"/>
</dbReference>
<name>A0ABR8EJH4_9CYAN</name>
<evidence type="ECO:0000256" key="2">
    <source>
        <dbReference type="ARBA" id="ARBA00022803"/>
    </source>
</evidence>
<comment type="caution">
    <text evidence="4">The sequence shown here is derived from an EMBL/GenBank/DDBJ whole genome shotgun (WGS) entry which is preliminary data.</text>
</comment>
<dbReference type="InterPro" id="IPR019734">
    <property type="entry name" value="TPR_rpt"/>
</dbReference>
<organism evidence="4 5">
    <name type="scientific">Planktothricoides raciborskii FACHB-1370</name>
    <dbReference type="NCBI Taxonomy" id="2949576"/>
    <lineage>
        <taxon>Bacteria</taxon>
        <taxon>Bacillati</taxon>
        <taxon>Cyanobacteriota</taxon>
        <taxon>Cyanophyceae</taxon>
        <taxon>Oscillatoriophycideae</taxon>
        <taxon>Oscillatoriales</taxon>
        <taxon>Oscillatoriaceae</taxon>
        <taxon>Planktothricoides</taxon>
    </lineage>
</organism>
<dbReference type="Pfam" id="PF07719">
    <property type="entry name" value="TPR_2"/>
    <property type="match status" value="1"/>
</dbReference>
<evidence type="ECO:0000313" key="4">
    <source>
        <dbReference type="EMBL" id="MBD2546730.1"/>
    </source>
</evidence>
<feature type="repeat" description="TPR" evidence="3">
    <location>
        <begin position="225"/>
        <end position="258"/>
    </location>
</feature>
<dbReference type="InterPro" id="IPR011990">
    <property type="entry name" value="TPR-like_helical_dom_sf"/>
</dbReference>
<dbReference type="PANTHER" id="PTHR44858">
    <property type="entry name" value="TETRATRICOPEPTIDE REPEAT PROTEIN 6"/>
    <property type="match status" value="1"/>
</dbReference>
<dbReference type="PANTHER" id="PTHR44858:SF1">
    <property type="entry name" value="UDP-N-ACETYLGLUCOSAMINE--PEPTIDE N-ACETYLGLUCOSAMINYLTRANSFERASE SPINDLY-RELATED"/>
    <property type="match status" value="1"/>
</dbReference>
<gene>
    <name evidence="4" type="ORF">H6G72_23430</name>
</gene>
<feature type="repeat" description="TPR" evidence="3">
    <location>
        <begin position="259"/>
        <end position="292"/>
    </location>
</feature>
<dbReference type="Gene3D" id="1.25.40.10">
    <property type="entry name" value="Tetratricopeptide repeat domain"/>
    <property type="match status" value="2"/>
</dbReference>
<evidence type="ECO:0000256" key="3">
    <source>
        <dbReference type="PROSITE-ProRule" id="PRU00339"/>
    </source>
</evidence>
<feature type="repeat" description="TPR" evidence="3">
    <location>
        <begin position="191"/>
        <end position="224"/>
    </location>
</feature>
<evidence type="ECO:0000313" key="5">
    <source>
        <dbReference type="Proteomes" id="UP000641954"/>
    </source>
</evidence>
<dbReference type="PROSITE" id="PS50005">
    <property type="entry name" value="TPR"/>
    <property type="match status" value="3"/>
</dbReference>
<dbReference type="RefSeq" id="WP_190880038.1">
    <property type="nucleotide sequence ID" value="NZ_JACJSK010000045.1"/>
</dbReference>
<reference evidence="4 5" key="1">
    <citation type="journal article" date="2020" name="ISME J.">
        <title>Comparative genomics reveals insights into cyanobacterial evolution and habitat adaptation.</title>
        <authorList>
            <person name="Chen M.Y."/>
            <person name="Teng W.K."/>
            <person name="Zhao L."/>
            <person name="Hu C.X."/>
            <person name="Zhou Y.K."/>
            <person name="Han B.P."/>
            <person name="Song L.R."/>
            <person name="Shu W.S."/>
        </authorList>
    </citation>
    <scope>NUCLEOTIDE SEQUENCE [LARGE SCALE GENOMIC DNA]</scope>
    <source>
        <strain evidence="4 5">FACHB-1370</strain>
    </source>
</reference>
<protein>
    <submittedName>
        <fullName evidence="4">Tetratricopeptide repeat protein</fullName>
    </submittedName>
</protein>